<dbReference type="OrthoDB" id="3049780at2759"/>
<proteinExistence type="predicted"/>
<name>A0A6A4HSB0_9AGAR</name>
<evidence type="ECO:0000256" key="1">
    <source>
        <dbReference type="SAM" id="SignalP"/>
    </source>
</evidence>
<accession>A0A6A4HSB0</accession>
<keyword evidence="3" id="KW-1185">Reference proteome</keyword>
<dbReference type="AlphaFoldDB" id="A0A6A4HSB0"/>
<dbReference type="EMBL" id="ML769454">
    <property type="protein sequence ID" value="KAE9400661.1"/>
    <property type="molecule type" value="Genomic_DNA"/>
</dbReference>
<reference evidence="2" key="1">
    <citation type="journal article" date="2019" name="Environ. Microbiol.">
        <title>Fungal ecological strategies reflected in gene transcription - a case study of two litter decomposers.</title>
        <authorList>
            <person name="Barbi F."/>
            <person name="Kohler A."/>
            <person name="Barry K."/>
            <person name="Baskaran P."/>
            <person name="Daum C."/>
            <person name="Fauchery L."/>
            <person name="Ihrmark K."/>
            <person name="Kuo A."/>
            <person name="LaButti K."/>
            <person name="Lipzen A."/>
            <person name="Morin E."/>
            <person name="Grigoriev I.V."/>
            <person name="Henrissat B."/>
            <person name="Lindahl B."/>
            <person name="Martin F."/>
        </authorList>
    </citation>
    <scope>NUCLEOTIDE SEQUENCE</scope>
    <source>
        <strain evidence="2">JB14</strain>
    </source>
</reference>
<keyword evidence="1" id="KW-0732">Signal</keyword>
<dbReference type="Proteomes" id="UP000799118">
    <property type="component" value="Unassembled WGS sequence"/>
</dbReference>
<sequence>MMFNTTQIMTVFALFLSVGIVTATPVPEPAPIDPGLQDVVAAKNDMGGTDLAQTNGALPSLQISTILAVSLPAIAAGAASMVL</sequence>
<feature type="chain" id="PRO_5025605939" evidence="1">
    <location>
        <begin position="24"/>
        <end position="83"/>
    </location>
</feature>
<evidence type="ECO:0000313" key="2">
    <source>
        <dbReference type="EMBL" id="KAE9400661.1"/>
    </source>
</evidence>
<organism evidence="2 3">
    <name type="scientific">Gymnopus androsaceus JB14</name>
    <dbReference type="NCBI Taxonomy" id="1447944"/>
    <lineage>
        <taxon>Eukaryota</taxon>
        <taxon>Fungi</taxon>
        <taxon>Dikarya</taxon>
        <taxon>Basidiomycota</taxon>
        <taxon>Agaricomycotina</taxon>
        <taxon>Agaricomycetes</taxon>
        <taxon>Agaricomycetidae</taxon>
        <taxon>Agaricales</taxon>
        <taxon>Marasmiineae</taxon>
        <taxon>Omphalotaceae</taxon>
        <taxon>Gymnopus</taxon>
    </lineage>
</organism>
<gene>
    <name evidence="2" type="ORF">BT96DRAFT_919328</name>
</gene>
<feature type="signal peptide" evidence="1">
    <location>
        <begin position="1"/>
        <end position="23"/>
    </location>
</feature>
<protein>
    <submittedName>
        <fullName evidence="2">Uncharacterized protein</fullName>
    </submittedName>
</protein>
<evidence type="ECO:0000313" key="3">
    <source>
        <dbReference type="Proteomes" id="UP000799118"/>
    </source>
</evidence>